<evidence type="ECO:0000313" key="3">
    <source>
        <dbReference type="Proteomes" id="UP000249915"/>
    </source>
</evidence>
<organism evidence="2 3">
    <name type="scientific">Prauserella muralis</name>
    <dbReference type="NCBI Taxonomy" id="588067"/>
    <lineage>
        <taxon>Bacteria</taxon>
        <taxon>Bacillati</taxon>
        <taxon>Actinomycetota</taxon>
        <taxon>Actinomycetes</taxon>
        <taxon>Pseudonocardiales</taxon>
        <taxon>Pseudonocardiaceae</taxon>
        <taxon>Prauserella</taxon>
    </lineage>
</organism>
<keyword evidence="3" id="KW-1185">Reference proteome</keyword>
<reference evidence="2 3" key="1">
    <citation type="submission" date="2016-07" db="EMBL/GenBank/DDBJ databases">
        <title>Draft genome sequence of Prauserella muralis DSM 45305, isolated from a mould-covered wall in an indoor environment.</title>
        <authorList>
            <person name="Ruckert C."/>
            <person name="Albersmeier A."/>
            <person name="Jiang C.-L."/>
            <person name="Jiang Y."/>
            <person name="Kalinowski J."/>
            <person name="Schneider O."/>
            <person name="Winkler A."/>
            <person name="Zotchev S.B."/>
        </authorList>
    </citation>
    <scope>NUCLEOTIDE SEQUENCE [LARGE SCALE GENOMIC DNA]</scope>
    <source>
        <strain evidence="2 3">DSM 45305</strain>
    </source>
</reference>
<dbReference type="AlphaFoldDB" id="A0A2V4B9L4"/>
<dbReference type="EMBL" id="MASW01000001">
    <property type="protein sequence ID" value="PXY31751.1"/>
    <property type="molecule type" value="Genomic_DNA"/>
</dbReference>
<gene>
    <name evidence="2" type="ORF">BAY60_05220</name>
</gene>
<evidence type="ECO:0000313" key="2">
    <source>
        <dbReference type="EMBL" id="PXY31751.1"/>
    </source>
</evidence>
<comment type="caution">
    <text evidence="2">The sequence shown here is derived from an EMBL/GenBank/DDBJ whole genome shotgun (WGS) entry which is preliminary data.</text>
</comment>
<feature type="region of interest" description="Disordered" evidence="1">
    <location>
        <begin position="1"/>
        <end position="24"/>
    </location>
</feature>
<proteinExistence type="predicted"/>
<dbReference type="Proteomes" id="UP000249915">
    <property type="component" value="Unassembled WGS sequence"/>
</dbReference>
<evidence type="ECO:0000256" key="1">
    <source>
        <dbReference type="SAM" id="MobiDB-lite"/>
    </source>
</evidence>
<dbReference type="RefSeq" id="WP_112279784.1">
    <property type="nucleotide sequence ID" value="NZ_MASW01000001.1"/>
</dbReference>
<feature type="compositionally biased region" description="Polar residues" evidence="1">
    <location>
        <begin position="1"/>
        <end position="20"/>
    </location>
</feature>
<dbReference type="OrthoDB" id="3677403at2"/>
<protein>
    <submittedName>
        <fullName evidence="2">Uncharacterized protein</fullName>
    </submittedName>
</protein>
<name>A0A2V4B9L4_9PSEU</name>
<accession>A0A2V4B9L4</accession>
<sequence>MAVTPGQTALTSGSKGTRSTPARMVPPIELPASADELATEAVAQLGWSGALLPRLTLFGRRVYVVARLRPEAHAERIATGIGPVTDRASVSTWVWPEMADSAPPAAAQIVGVLAVARHWRTGLAATVPFARYGEAAVVLPTSATLSHDYVDNCLPRARAYGLAVVTADENAVVNLDLEGRTERILLGEDAVSRWVNEMVYEQLVSLDVPAGAE</sequence>